<dbReference type="Proteomes" id="UP001419268">
    <property type="component" value="Unassembled WGS sequence"/>
</dbReference>
<keyword evidence="3" id="KW-1185">Reference proteome</keyword>
<organism evidence="2 3">
    <name type="scientific">Stephania cephalantha</name>
    <dbReference type="NCBI Taxonomy" id="152367"/>
    <lineage>
        <taxon>Eukaryota</taxon>
        <taxon>Viridiplantae</taxon>
        <taxon>Streptophyta</taxon>
        <taxon>Embryophyta</taxon>
        <taxon>Tracheophyta</taxon>
        <taxon>Spermatophyta</taxon>
        <taxon>Magnoliopsida</taxon>
        <taxon>Ranunculales</taxon>
        <taxon>Menispermaceae</taxon>
        <taxon>Menispermoideae</taxon>
        <taxon>Cissampelideae</taxon>
        <taxon>Stephania</taxon>
    </lineage>
</organism>
<feature type="region of interest" description="Disordered" evidence="1">
    <location>
        <begin position="1"/>
        <end position="60"/>
    </location>
</feature>
<comment type="caution">
    <text evidence="2">The sequence shown here is derived from an EMBL/GenBank/DDBJ whole genome shotgun (WGS) entry which is preliminary data.</text>
</comment>
<dbReference type="AlphaFoldDB" id="A0AAP0JWU2"/>
<reference evidence="2 3" key="1">
    <citation type="submission" date="2024-01" db="EMBL/GenBank/DDBJ databases">
        <title>Genome assemblies of Stephania.</title>
        <authorList>
            <person name="Yang L."/>
        </authorList>
    </citation>
    <scope>NUCLEOTIDE SEQUENCE [LARGE SCALE GENOMIC DNA]</scope>
    <source>
        <strain evidence="2">JXDWG</strain>
        <tissue evidence="2">Leaf</tissue>
    </source>
</reference>
<proteinExistence type="predicted"/>
<gene>
    <name evidence="2" type="ORF">Scep_010201</name>
</gene>
<dbReference type="EMBL" id="JBBNAG010000004">
    <property type="protein sequence ID" value="KAK9140520.1"/>
    <property type="molecule type" value="Genomic_DNA"/>
</dbReference>
<sequence>MKGSQTDDTAGVDSRRWWRSSRQMAQAARMDNEPTRGSGSGEPPTRTTSSGSRAVNGMER</sequence>
<accession>A0AAP0JWU2</accession>
<name>A0AAP0JWU2_9MAGN</name>
<evidence type="ECO:0000256" key="1">
    <source>
        <dbReference type="SAM" id="MobiDB-lite"/>
    </source>
</evidence>
<evidence type="ECO:0000313" key="3">
    <source>
        <dbReference type="Proteomes" id="UP001419268"/>
    </source>
</evidence>
<evidence type="ECO:0000313" key="2">
    <source>
        <dbReference type="EMBL" id="KAK9140520.1"/>
    </source>
</evidence>
<protein>
    <submittedName>
        <fullName evidence="2">Uncharacterized protein</fullName>
    </submittedName>
</protein>